<dbReference type="InterPro" id="IPR025366">
    <property type="entry name" value="DUF4270"/>
</dbReference>
<evidence type="ECO:0000313" key="2">
    <source>
        <dbReference type="EMBL" id="ETK01079.1"/>
    </source>
</evidence>
<dbReference type="PATRIC" id="fig|1411148.3.peg.2003"/>
<dbReference type="Proteomes" id="UP000018837">
    <property type="component" value="Unassembled WGS sequence"/>
</dbReference>
<evidence type="ECO:0000313" key="3">
    <source>
        <dbReference type="Proteomes" id="UP000018837"/>
    </source>
</evidence>
<dbReference type="EMBL" id="AYUF01000492">
    <property type="protein sequence ID" value="ETK01079.1"/>
    <property type="molecule type" value="Genomic_DNA"/>
</dbReference>
<dbReference type="Pfam" id="PF14092">
    <property type="entry name" value="DUF4270"/>
    <property type="match status" value="1"/>
</dbReference>
<evidence type="ECO:0000256" key="1">
    <source>
        <dbReference type="SAM" id="SignalP"/>
    </source>
</evidence>
<feature type="signal peptide" evidence="1">
    <location>
        <begin position="1"/>
        <end position="24"/>
    </location>
</feature>
<accession>W2C1J6</accession>
<name>W2C1J6_9BACT</name>
<gene>
    <name evidence="2" type="ORF">N425_12125</name>
</gene>
<keyword evidence="1" id="KW-0732">Signal</keyword>
<proteinExistence type="predicted"/>
<sequence length="480" mass="54358">MRSNLRILAALLFVGWLSFCPACSDDLTQVGSSTLPDGDRNTVYSDTFQMTAATVRVDSLYLRSSDGMLGNLDDPAFGQIKYDYLCQFYCVQGFRFPHTPHNGRIDSVVLRLRFYNWTGDARVSMRARVYALNRQPVRSPYGRLNPEDYADMQTVLGTRVYRLTDFPSLRNDSTIRDLYNASTRSYQPVSIHGRDLRITLPKSLGQSFYDETVARPASFATQDAFNRFFPGLYITTDYGTGSMIEVGETRLLIYYSRPKSAKNDTLVRDSVTFRFTREVIQYNHIRTSDDNSLLRPSADSFAYVKTPSGICPRIVIPAAEIARKTQGRVLNAASLSLRFMPQDAWNDALVPPPFLLLLPEDSARAFFDNRTIDNGLLYLRSTNESNSPDIGFDAITRNYRFANIAPIIQEHIRRNPGTDLRLLAIPIDRRYSVTTDRNNQPTRHTTAIIPYLYPGGVRLRVDPASMKLVLLSSQHGTGLR</sequence>
<feature type="chain" id="PRO_5004812337" description="DUF4270 domain-containing protein" evidence="1">
    <location>
        <begin position="25"/>
        <end position="480"/>
    </location>
</feature>
<evidence type="ECO:0008006" key="4">
    <source>
        <dbReference type="Google" id="ProtNLM"/>
    </source>
</evidence>
<organism evidence="2 3">
    <name type="scientific">Tannerella sp. oral taxon BU063 isolate Cell 2</name>
    <dbReference type="NCBI Taxonomy" id="1411148"/>
    <lineage>
        <taxon>Bacteria</taxon>
        <taxon>Pseudomonadati</taxon>
        <taxon>Bacteroidota</taxon>
        <taxon>Bacteroidia</taxon>
        <taxon>Bacteroidales</taxon>
        <taxon>Tannerellaceae</taxon>
        <taxon>Tannerella</taxon>
    </lineage>
</organism>
<comment type="caution">
    <text evidence="2">The sequence shown here is derived from an EMBL/GenBank/DDBJ whole genome shotgun (WGS) entry which is preliminary data.</text>
</comment>
<protein>
    <recommendedName>
        <fullName evidence="4">DUF4270 domain-containing protein</fullName>
    </recommendedName>
</protein>
<reference evidence="2 3" key="1">
    <citation type="submission" date="2013-11" db="EMBL/GenBank/DDBJ databases">
        <title>Single cell genomics of uncultured Tannerella BU063 (oral taxon 286).</title>
        <authorList>
            <person name="Beall C.J."/>
            <person name="Campbell A.G."/>
            <person name="Griffen A.L."/>
            <person name="Podar M."/>
            <person name="Leys E.J."/>
        </authorList>
    </citation>
    <scope>NUCLEOTIDE SEQUENCE [LARGE SCALE GENOMIC DNA]</scope>
    <source>
        <strain evidence="2">Cell 2</strain>
    </source>
</reference>
<dbReference type="AlphaFoldDB" id="W2C1J6"/>